<protein>
    <recommendedName>
        <fullName evidence="8">RING-type domain-containing protein</fullName>
    </recommendedName>
</protein>
<evidence type="ECO:0000256" key="7">
    <source>
        <dbReference type="SAM" id="Phobius"/>
    </source>
</evidence>
<dbReference type="Gene3D" id="3.30.40.10">
    <property type="entry name" value="Zinc/RING finger domain, C3HC4 (zinc finger)"/>
    <property type="match status" value="1"/>
</dbReference>
<evidence type="ECO:0000256" key="4">
    <source>
        <dbReference type="ARBA" id="ARBA00022833"/>
    </source>
</evidence>
<dbReference type="Pfam" id="PF13639">
    <property type="entry name" value="zf-RING_2"/>
    <property type="match status" value="1"/>
</dbReference>
<gene>
    <name evidence="9" type="ORF">CRG98_033944</name>
</gene>
<evidence type="ECO:0000259" key="8">
    <source>
        <dbReference type="PROSITE" id="PS50089"/>
    </source>
</evidence>
<evidence type="ECO:0000256" key="3">
    <source>
        <dbReference type="ARBA" id="ARBA00022771"/>
    </source>
</evidence>
<proteinExistence type="predicted"/>
<dbReference type="InterPro" id="IPR001841">
    <property type="entry name" value="Znf_RING"/>
</dbReference>
<evidence type="ECO:0000256" key="1">
    <source>
        <dbReference type="ARBA" id="ARBA00004370"/>
    </source>
</evidence>
<comment type="caution">
    <text evidence="9">The sequence shown here is derived from an EMBL/GenBank/DDBJ whole genome shotgun (WGS) entry which is preliminary data.</text>
</comment>
<dbReference type="PANTHER" id="PTHR46151:SF7">
    <property type="entry name" value="NEP1-INTERACTING PROTEIN 1"/>
    <property type="match status" value="1"/>
</dbReference>
<feature type="domain" description="RING-type" evidence="8">
    <location>
        <begin position="117"/>
        <end position="140"/>
    </location>
</feature>
<dbReference type="PROSITE" id="PS50089">
    <property type="entry name" value="ZF_RING_2"/>
    <property type="match status" value="1"/>
</dbReference>
<keyword evidence="7" id="KW-1133">Transmembrane helix</keyword>
<organism evidence="9 10">
    <name type="scientific">Punica granatum</name>
    <name type="common">Pomegranate</name>
    <dbReference type="NCBI Taxonomy" id="22663"/>
    <lineage>
        <taxon>Eukaryota</taxon>
        <taxon>Viridiplantae</taxon>
        <taxon>Streptophyta</taxon>
        <taxon>Embryophyta</taxon>
        <taxon>Tracheophyta</taxon>
        <taxon>Spermatophyta</taxon>
        <taxon>Magnoliopsida</taxon>
        <taxon>eudicotyledons</taxon>
        <taxon>Gunneridae</taxon>
        <taxon>Pentapetalae</taxon>
        <taxon>rosids</taxon>
        <taxon>malvids</taxon>
        <taxon>Myrtales</taxon>
        <taxon>Lythraceae</taxon>
        <taxon>Punica</taxon>
    </lineage>
</organism>
<keyword evidence="2" id="KW-0479">Metal-binding</keyword>
<dbReference type="SUPFAM" id="SSF57850">
    <property type="entry name" value="RING/U-box"/>
    <property type="match status" value="1"/>
</dbReference>
<reference evidence="9 10" key="1">
    <citation type="submission" date="2017-11" db="EMBL/GenBank/DDBJ databases">
        <title>De-novo sequencing of pomegranate (Punica granatum L.) genome.</title>
        <authorList>
            <person name="Akparov Z."/>
            <person name="Amiraslanov A."/>
            <person name="Hajiyeva S."/>
            <person name="Abbasov M."/>
            <person name="Kaur K."/>
            <person name="Hamwieh A."/>
            <person name="Solovyev V."/>
            <person name="Salamov A."/>
            <person name="Braich B."/>
            <person name="Kosarev P."/>
            <person name="Mahmoud A."/>
            <person name="Hajiyev E."/>
            <person name="Babayeva S."/>
            <person name="Izzatullayeva V."/>
            <person name="Mammadov A."/>
            <person name="Mammadov A."/>
            <person name="Sharifova S."/>
            <person name="Ojaghi J."/>
            <person name="Eynullazada K."/>
            <person name="Bayramov B."/>
            <person name="Abdulazimova A."/>
            <person name="Shahmuradov I."/>
        </authorList>
    </citation>
    <scope>NUCLEOTIDE SEQUENCE [LARGE SCALE GENOMIC DNA]</scope>
    <source>
        <strain evidence="10">cv. AG2017</strain>
        <tissue evidence="9">Leaf</tissue>
    </source>
</reference>
<keyword evidence="7" id="KW-0812">Transmembrane</keyword>
<evidence type="ECO:0000313" key="10">
    <source>
        <dbReference type="Proteomes" id="UP000233551"/>
    </source>
</evidence>
<keyword evidence="3 6" id="KW-0863">Zinc-finger</keyword>
<evidence type="ECO:0000256" key="5">
    <source>
        <dbReference type="ARBA" id="ARBA00023136"/>
    </source>
</evidence>
<keyword evidence="10" id="KW-1185">Reference proteome</keyword>
<evidence type="ECO:0000256" key="2">
    <source>
        <dbReference type="ARBA" id="ARBA00022723"/>
    </source>
</evidence>
<dbReference type="AlphaFoldDB" id="A0A2I0INQ3"/>
<dbReference type="Proteomes" id="UP000233551">
    <property type="component" value="Unassembled WGS sequence"/>
</dbReference>
<feature type="transmembrane region" description="Helical" evidence="7">
    <location>
        <begin position="31"/>
        <end position="56"/>
    </location>
</feature>
<keyword evidence="5 7" id="KW-0472">Membrane</keyword>
<evidence type="ECO:0000256" key="6">
    <source>
        <dbReference type="PROSITE-ProRule" id="PRU00175"/>
    </source>
</evidence>
<sequence>MRSVLCCSLLREFVGNMWKLCFDGASAAVCLLLYATLAAFFVLVGGTLGVIVGSLTGLRTESRFLHRAAIGTVVGVLFSFELLKLSIAFLLPEGNGFCIFGRLDFEFRQVARKLPCCHHLFHQPCIDKWLRGHNSCPLCRSIVKQRKHSRVQNLAR</sequence>
<comment type="subcellular location">
    <subcellularLocation>
        <location evidence="1">Membrane</location>
    </subcellularLocation>
</comment>
<feature type="transmembrane region" description="Helical" evidence="7">
    <location>
        <begin position="68"/>
        <end position="91"/>
    </location>
</feature>
<keyword evidence="4" id="KW-0862">Zinc</keyword>
<evidence type="ECO:0000313" key="9">
    <source>
        <dbReference type="EMBL" id="PKI45628.1"/>
    </source>
</evidence>
<name>A0A2I0INQ3_PUNGR</name>
<dbReference type="GO" id="GO:0008270">
    <property type="term" value="F:zinc ion binding"/>
    <property type="evidence" value="ECO:0007669"/>
    <property type="project" value="UniProtKB-KW"/>
</dbReference>
<dbReference type="EMBL" id="PGOL01002702">
    <property type="protein sequence ID" value="PKI45628.1"/>
    <property type="molecule type" value="Genomic_DNA"/>
</dbReference>
<accession>A0A2I0INQ3</accession>
<dbReference type="InterPro" id="IPR013083">
    <property type="entry name" value="Znf_RING/FYVE/PHD"/>
</dbReference>
<dbReference type="STRING" id="22663.A0A2I0INQ3"/>
<dbReference type="GO" id="GO:0016020">
    <property type="term" value="C:membrane"/>
    <property type="evidence" value="ECO:0007669"/>
    <property type="project" value="UniProtKB-SubCell"/>
</dbReference>
<dbReference type="PANTHER" id="PTHR46151">
    <property type="entry name" value="NEP1-INTERACTING PROTEIN-LIKE 2"/>
    <property type="match status" value="1"/>
</dbReference>